<dbReference type="RefSeq" id="WP_151556408.1">
    <property type="nucleotide sequence ID" value="NZ_WBVX01000014.1"/>
</dbReference>
<accession>A0A6L3YMJ1</accession>
<evidence type="ECO:0000313" key="2">
    <source>
        <dbReference type="Proteomes" id="UP000481643"/>
    </source>
</evidence>
<name>A0A6L3YMJ1_9HYPH</name>
<dbReference type="AlphaFoldDB" id="A0A6L3YMJ1"/>
<comment type="caution">
    <text evidence="1">The sequence shown here is derived from an EMBL/GenBank/DDBJ whole genome shotgun (WGS) entry which is preliminary data.</text>
</comment>
<evidence type="ECO:0000313" key="1">
    <source>
        <dbReference type="EMBL" id="KAB2684274.1"/>
    </source>
</evidence>
<dbReference type="EMBL" id="WBVX01000014">
    <property type="protein sequence ID" value="KAB2684274.1"/>
    <property type="molecule type" value="Genomic_DNA"/>
</dbReference>
<protein>
    <recommendedName>
        <fullName evidence="3">Rad50/SbcC-type AAA domain-containing protein</fullName>
    </recommendedName>
</protein>
<organism evidence="1 2">
    <name type="scientific">Brucella tritici</name>
    <dbReference type="NCBI Taxonomy" id="94626"/>
    <lineage>
        <taxon>Bacteria</taxon>
        <taxon>Pseudomonadati</taxon>
        <taxon>Pseudomonadota</taxon>
        <taxon>Alphaproteobacteria</taxon>
        <taxon>Hyphomicrobiales</taxon>
        <taxon>Brucellaceae</taxon>
        <taxon>Brucella/Ochrobactrum group</taxon>
        <taxon>Brucella</taxon>
    </lineage>
</organism>
<evidence type="ECO:0008006" key="3">
    <source>
        <dbReference type="Google" id="ProtNLM"/>
    </source>
</evidence>
<proteinExistence type="predicted"/>
<gene>
    <name evidence="1" type="ORF">F9L08_14770</name>
</gene>
<dbReference type="Proteomes" id="UP000481643">
    <property type="component" value="Unassembled WGS sequence"/>
</dbReference>
<sequence length="627" mass="69573">MTVSQHPIALKGLSFTGPDRPLAEVDFDLGLNLLFGASNTGKSFMVKVLDFMLGSSRPLPEISERDGYDRAWLALTLPTQGDVTLMRSLAGGAFELHAGHVSAVERGKNVRPLSARHDHSNDDNLSQLLLNELGFGNKYIAVDANGKKRSLSFRDIVRFCLVDETIIQSETSPVEAGQYTTVTAERSVFKFLLTGVDDSAVVPIVNKAVFRTQTNAKLEILDEMIANIDEDLTADYPDADGLSDQYEKLAATFAMAQEEAQLSQDHIRKQLDRKRNAASKLAGIQQRLTEVAINLARFSQLDEVYTSDMQRLEAVEEAGFLLLLGNEKDCPLCGAAPNAHKHDHGLADIEKIRTASAVEIEKIVRHRVSLEETVSSLMLEHGTLTSDFVNQTSELDEADEEIRRLSPKAREKQHFLAELTAVRDHVKRGLDLVSQKQTLVDRRNELASIKPATKSDKPRLGVSSTVAHAFAQTVSDVLREWQFPGKRHVAFDEVTYDLRIDGKHRRDNGKGVRAVTHAAFKVALLIFCHERGLPHPGFLVLDTPLLTYRDPIRSKEGPLAADEQELRNTSLRDFFFQHLASLSTFAEFIIVENIDPPPGIEKLGHTQVFTSDPNSGRFGLFPSRVGV</sequence>
<reference evidence="1 2" key="1">
    <citation type="submission" date="2019-09" db="EMBL/GenBank/DDBJ databases">
        <title>Taxonomic organization of the family Brucellaceae based on a phylogenomic approach.</title>
        <authorList>
            <person name="Leclercq S."/>
            <person name="Cloeckaert A."/>
            <person name="Zygmunt M.S."/>
        </authorList>
    </citation>
    <scope>NUCLEOTIDE SEQUENCE [LARGE SCALE GENOMIC DNA]</scope>
    <source>
        <strain evidence="1 2">WS1830</strain>
    </source>
</reference>